<evidence type="ECO:0000313" key="10">
    <source>
        <dbReference type="Proteomes" id="UP000518300"/>
    </source>
</evidence>
<dbReference type="SMART" id="SM00388">
    <property type="entry name" value="HisKA"/>
    <property type="match status" value="1"/>
</dbReference>
<dbReference type="InterPro" id="IPR036097">
    <property type="entry name" value="HisK_dim/P_sf"/>
</dbReference>
<feature type="transmembrane region" description="Helical" evidence="7">
    <location>
        <begin position="42"/>
        <end position="65"/>
    </location>
</feature>
<evidence type="ECO:0000313" key="9">
    <source>
        <dbReference type="EMBL" id="NMO15072.1"/>
    </source>
</evidence>
<keyword evidence="10" id="KW-1185">Reference proteome</keyword>
<dbReference type="FunFam" id="3.30.565.10:FF:000006">
    <property type="entry name" value="Sensor histidine kinase WalK"/>
    <property type="match status" value="1"/>
</dbReference>
<dbReference type="Pfam" id="PF00512">
    <property type="entry name" value="HisKA"/>
    <property type="match status" value="1"/>
</dbReference>
<keyword evidence="5" id="KW-0418">Kinase</keyword>
<feature type="domain" description="Histidine kinase" evidence="8">
    <location>
        <begin position="321"/>
        <end position="537"/>
    </location>
</feature>
<keyword evidence="4" id="KW-0808">Transferase</keyword>
<feature type="transmembrane region" description="Helical" evidence="7">
    <location>
        <begin position="215"/>
        <end position="235"/>
    </location>
</feature>
<protein>
    <recommendedName>
        <fullName evidence="2">histidine kinase</fullName>
        <ecNumber evidence="2">2.7.13.3</ecNumber>
    </recommendedName>
</protein>
<dbReference type="SMART" id="SM00387">
    <property type="entry name" value="HATPase_c"/>
    <property type="match status" value="1"/>
</dbReference>
<dbReference type="EC" id="2.7.13.3" evidence="2"/>
<keyword evidence="6" id="KW-0902">Two-component regulatory system</keyword>
<dbReference type="InterPro" id="IPR036890">
    <property type="entry name" value="HATPase_C_sf"/>
</dbReference>
<proteinExistence type="predicted"/>
<organism evidence="9 10">
    <name type="scientific">Pyxidicoccus fallax</name>
    <dbReference type="NCBI Taxonomy" id="394095"/>
    <lineage>
        <taxon>Bacteria</taxon>
        <taxon>Pseudomonadati</taxon>
        <taxon>Myxococcota</taxon>
        <taxon>Myxococcia</taxon>
        <taxon>Myxococcales</taxon>
        <taxon>Cystobacterineae</taxon>
        <taxon>Myxococcaceae</taxon>
        <taxon>Pyxidicoccus</taxon>
    </lineage>
</organism>
<dbReference type="Proteomes" id="UP000518300">
    <property type="component" value="Unassembled WGS sequence"/>
</dbReference>
<feature type="transmembrane region" description="Helical" evidence="7">
    <location>
        <begin position="134"/>
        <end position="157"/>
    </location>
</feature>
<dbReference type="GO" id="GO:0000155">
    <property type="term" value="F:phosphorelay sensor kinase activity"/>
    <property type="evidence" value="ECO:0007669"/>
    <property type="project" value="InterPro"/>
</dbReference>
<evidence type="ECO:0000256" key="1">
    <source>
        <dbReference type="ARBA" id="ARBA00000085"/>
    </source>
</evidence>
<evidence type="ECO:0000256" key="4">
    <source>
        <dbReference type="ARBA" id="ARBA00022679"/>
    </source>
</evidence>
<evidence type="ECO:0000256" key="7">
    <source>
        <dbReference type="SAM" id="Phobius"/>
    </source>
</evidence>
<dbReference type="RefSeq" id="WP_169344368.1">
    <property type="nucleotide sequence ID" value="NZ_JABBJJ010000031.1"/>
</dbReference>
<name>A0A848L9Z0_9BACT</name>
<dbReference type="PANTHER" id="PTHR43711">
    <property type="entry name" value="TWO-COMPONENT HISTIDINE KINASE"/>
    <property type="match status" value="1"/>
</dbReference>
<evidence type="ECO:0000256" key="5">
    <source>
        <dbReference type="ARBA" id="ARBA00022777"/>
    </source>
</evidence>
<evidence type="ECO:0000256" key="3">
    <source>
        <dbReference type="ARBA" id="ARBA00022553"/>
    </source>
</evidence>
<dbReference type="AlphaFoldDB" id="A0A848L9Z0"/>
<dbReference type="PROSITE" id="PS50109">
    <property type="entry name" value="HIS_KIN"/>
    <property type="match status" value="1"/>
</dbReference>
<accession>A0A848L9Z0</accession>
<evidence type="ECO:0000259" key="8">
    <source>
        <dbReference type="PROSITE" id="PS50109"/>
    </source>
</evidence>
<reference evidence="9 10" key="1">
    <citation type="submission" date="2020-04" db="EMBL/GenBank/DDBJ databases">
        <title>Draft genome of Pyxidicoccus fallax type strain.</title>
        <authorList>
            <person name="Whitworth D.E."/>
        </authorList>
    </citation>
    <scope>NUCLEOTIDE SEQUENCE [LARGE SCALE GENOMIC DNA]</scope>
    <source>
        <strain evidence="9 10">DSM 14698</strain>
    </source>
</reference>
<dbReference type="Gene3D" id="3.30.565.10">
    <property type="entry name" value="Histidine kinase-like ATPase, C-terminal domain"/>
    <property type="match status" value="1"/>
</dbReference>
<dbReference type="CDD" id="cd00082">
    <property type="entry name" value="HisKA"/>
    <property type="match status" value="1"/>
</dbReference>
<dbReference type="SUPFAM" id="SSF55874">
    <property type="entry name" value="ATPase domain of HSP90 chaperone/DNA topoisomerase II/histidine kinase"/>
    <property type="match status" value="1"/>
</dbReference>
<dbReference type="PRINTS" id="PR00344">
    <property type="entry name" value="BCTRLSENSOR"/>
</dbReference>
<feature type="transmembrane region" description="Helical" evidence="7">
    <location>
        <begin position="188"/>
        <end position="209"/>
    </location>
</feature>
<comment type="caution">
    <text evidence="9">The sequence shown here is derived from an EMBL/GenBank/DDBJ whole genome shotgun (WGS) entry which is preliminary data.</text>
</comment>
<dbReference type="PANTHER" id="PTHR43711:SF1">
    <property type="entry name" value="HISTIDINE KINASE 1"/>
    <property type="match status" value="1"/>
</dbReference>
<dbReference type="Gene3D" id="1.10.287.130">
    <property type="match status" value="1"/>
</dbReference>
<dbReference type="CDD" id="cd00075">
    <property type="entry name" value="HATPase"/>
    <property type="match status" value="1"/>
</dbReference>
<dbReference type="InterPro" id="IPR003661">
    <property type="entry name" value="HisK_dim/P_dom"/>
</dbReference>
<dbReference type="InterPro" id="IPR003594">
    <property type="entry name" value="HATPase_dom"/>
</dbReference>
<keyword evidence="7" id="KW-1133">Transmembrane helix</keyword>
<evidence type="ECO:0000256" key="6">
    <source>
        <dbReference type="ARBA" id="ARBA00023012"/>
    </source>
</evidence>
<keyword evidence="7" id="KW-0472">Membrane</keyword>
<dbReference type="EMBL" id="JABBJJ010000031">
    <property type="protein sequence ID" value="NMO15072.1"/>
    <property type="molecule type" value="Genomic_DNA"/>
</dbReference>
<dbReference type="InterPro" id="IPR050736">
    <property type="entry name" value="Sensor_HK_Regulatory"/>
</dbReference>
<feature type="transmembrane region" description="Helical" evidence="7">
    <location>
        <begin position="101"/>
        <end position="122"/>
    </location>
</feature>
<dbReference type="InterPro" id="IPR004358">
    <property type="entry name" value="Sig_transdc_His_kin-like_C"/>
</dbReference>
<evidence type="ECO:0000256" key="2">
    <source>
        <dbReference type="ARBA" id="ARBA00012438"/>
    </source>
</evidence>
<keyword evidence="7" id="KW-0812">Transmembrane</keyword>
<keyword evidence="3" id="KW-0597">Phosphoprotein</keyword>
<sequence length="555" mass="61881">MRKLWTRRSIDCLVIGIPFEILTAICYAKLLPLSAWQATEAYVAVALVIFSCEELLLVLLLRWALQPVERWQSVRGTRDETDAVIHQALVRAYYIPRWFTVMWIGSWALALSSLVAVLALLLPERVSLGERELLLTGLIVLATCSAKAVVAAPLFIWRLAPTTRELSLVARQRNLLSLPRLISFRKRLLIFTSCLALTPTCWMACAFLAPSPTPGTMFLFTFTALVWAPMSAFLVTKAVSGQVNAIRKAVDRVVERSSTLNVGYIPVQQPDTLGDLAEGINCMVDQLNASARANQAQLVELDRLYRQASEALRLRDEFLLVASHELRTPLTSLSLTLEAMERKHQSGRETPREHLQRARRKVTCLIGLVDDLLDVGRIQRGHLELQQAPVTLGSLLAEVIASFRPLSPRHHLTLELPQGEVFVKGDEARLTQVFNNLLDNAIKYSPEGGAVRVKLTRDEGEARVSVSDEGVGIPAEQFPELFERFFRARTTLATSFGGLGLGLYITRNLVERHGGRIDVQSEVGRGTTFAVTLPELRETHREVAFPPRQEAPGEM</sequence>
<dbReference type="Pfam" id="PF02518">
    <property type="entry name" value="HATPase_c"/>
    <property type="match status" value="1"/>
</dbReference>
<comment type="catalytic activity">
    <reaction evidence="1">
        <text>ATP + protein L-histidine = ADP + protein N-phospho-L-histidine.</text>
        <dbReference type="EC" id="2.7.13.3"/>
    </reaction>
</comment>
<dbReference type="InterPro" id="IPR005467">
    <property type="entry name" value="His_kinase_dom"/>
</dbReference>
<feature type="transmembrane region" description="Helical" evidence="7">
    <location>
        <begin position="12"/>
        <end position="30"/>
    </location>
</feature>
<gene>
    <name evidence="9" type="ORF">HG543_09410</name>
</gene>
<dbReference type="SUPFAM" id="SSF47384">
    <property type="entry name" value="Homodimeric domain of signal transducing histidine kinase"/>
    <property type="match status" value="1"/>
</dbReference>